<dbReference type="SUPFAM" id="SSF56059">
    <property type="entry name" value="Glutathione synthetase ATP-binding domain-like"/>
    <property type="match status" value="1"/>
</dbReference>
<dbReference type="PANTHER" id="PTHR12241:SF145">
    <property type="entry name" value="TUBULIN POLYGLUTAMYLASE TTLL5"/>
    <property type="match status" value="1"/>
</dbReference>
<keyword evidence="5" id="KW-0067">ATP-binding</keyword>
<evidence type="ECO:0000256" key="5">
    <source>
        <dbReference type="ARBA" id="ARBA00022840"/>
    </source>
</evidence>
<evidence type="ECO:0000256" key="2">
    <source>
        <dbReference type="ARBA" id="ARBA00022598"/>
    </source>
</evidence>
<dbReference type="FunCoup" id="B4JHP2">
    <property type="interactions" value="583"/>
</dbReference>
<dbReference type="GO" id="GO:0036064">
    <property type="term" value="C:ciliary basal body"/>
    <property type="evidence" value="ECO:0007669"/>
    <property type="project" value="TreeGrafter"/>
</dbReference>
<dbReference type="PROSITE" id="PS51221">
    <property type="entry name" value="TTL"/>
    <property type="match status" value="1"/>
</dbReference>
<evidence type="ECO:0000256" key="6">
    <source>
        <dbReference type="ARBA" id="ARBA00041448"/>
    </source>
</evidence>
<evidence type="ECO:0000256" key="1">
    <source>
        <dbReference type="ARBA" id="ARBA00006820"/>
    </source>
</evidence>
<name>B4JHP2_DROGR</name>
<feature type="region of interest" description="Disordered" evidence="8">
    <location>
        <begin position="120"/>
        <end position="148"/>
    </location>
</feature>
<evidence type="ECO:0000256" key="4">
    <source>
        <dbReference type="ARBA" id="ARBA00022741"/>
    </source>
</evidence>
<comment type="similarity">
    <text evidence="1">Belongs to the tubulin--tyrosine ligase family.</text>
</comment>
<dbReference type="GO" id="GO:0000226">
    <property type="term" value="P:microtubule cytoskeleton organization"/>
    <property type="evidence" value="ECO:0007669"/>
    <property type="project" value="TreeGrafter"/>
</dbReference>
<feature type="region of interest" description="Disordered" evidence="8">
    <location>
        <begin position="549"/>
        <end position="586"/>
    </location>
</feature>
<feature type="compositionally biased region" description="Polar residues" evidence="8">
    <location>
        <begin position="557"/>
        <end position="576"/>
    </location>
</feature>
<dbReference type="eggNOG" id="KOG2157">
    <property type="taxonomic scope" value="Eukaryota"/>
</dbReference>
<accession>B4JHP2</accession>
<dbReference type="PANTHER" id="PTHR12241">
    <property type="entry name" value="TUBULIN POLYGLUTAMYLASE"/>
    <property type="match status" value="1"/>
</dbReference>
<evidence type="ECO:0000256" key="8">
    <source>
        <dbReference type="SAM" id="MobiDB-lite"/>
    </source>
</evidence>
<dbReference type="InterPro" id="IPR004344">
    <property type="entry name" value="TTL/TTLL_fam"/>
</dbReference>
<dbReference type="GO" id="GO:0005524">
    <property type="term" value="F:ATP binding"/>
    <property type="evidence" value="ECO:0007669"/>
    <property type="project" value="UniProtKB-KW"/>
</dbReference>
<evidence type="ECO:0000313" key="9">
    <source>
        <dbReference type="EMBL" id="EDV93881.1"/>
    </source>
</evidence>
<dbReference type="FunFam" id="3.30.470.20:FF:000009">
    <property type="entry name" value="tubulin polyglutamylase TTLL5 isoform X1"/>
    <property type="match status" value="1"/>
</dbReference>
<dbReference type="InParanoid" id="B4JHP2"/>
<dbReference type="PhylomeDB" id="B4JHP2"/>
<comment type="catalytic activity">
    <reaction evidence="7">
        <text>L-glutamyl-[protein] + L-glutamate + ATP = gamma-L-glutamyl-L-glutamyl-[protein] + ADP + phosphate + H(+)</text>
        <dbReference type="Rhea" id="RHEA:60144"/>
        <dbReference type="Rhea" id="RHEA-COMP:10208"/>
        <dbReference type="Rhea" id="RHEA-COMP:15517"/>
        <dbReference type="ChEBI" id="CHEBI:15378"/>
        <dbReference type="ChEBI" id="CHEBI:29973"/>
        <dbReference type="ChEBI" id="CHEBI:29985"/>
        <dbReference type="ChEBI" id="CHEBI:30616"/>
        <dbReference type="ChEBI" id="CHEBI:43474"/>
        <dbReference type="ChEBI" id="CHEBI:143622"/>
        <dbReference type="ChEBI" id="CHEBI:456216"/>
    </reaction>
    <physiologicalReaction direction="left-to-right" evidence="7">
        <dbReference type="Rhea" id="RHEA:60145"/>
    </physiologicalReaction>
</comment>
<feature type="compositionally biased region" description="Polar residues" evidence="8">
    <location>
        <begin position="168"/>
        <end position="181"/>
    </location>
</feature>
<evidence type="ECO:0000256" key="7">
    <source>
        <dbReference type="ARBA" id="ARBA00049274"/>
    </source>
</evidence>
<reference evidence="9 10" key="1">
    <citation type="journal article" date="2007" name="Nature">
        <title>Evolution of genes and genomes on the Drosophila phylogeny.</title>
        <authorList>
            <consortium name="Drosophila 12 Genomes Consortium"/>
            <person name="Clark A.G."/>
            <person name="Eisen M.B."/>
            <person name="Smith D.R."/>
            <person name="Bergman C.M."/>
            <person name="Oliver B."/>
            <person name="Markow T.A."/>
            <person name="Kaufman T.C."/>
            <person name="Kellis M."/>
            <person name="Gelbart W."/>
            <person name="Iyer V.N."/>
            <person name="Pollard D.A."/>
            <person name="Sackton T.B."/>
            <person name="Larracuente A.M."/>
            <person name="Singh N.D."/>
            <person name="Abad J.P."/>
            <person name="Abt D.N."/>
            <person name="Adryan B."/>
            <person name="Aguade M."/>
            <person name="Akashi H."/>
            <person name="Anderson W.W."/>
            <person name="Aquadro C.F."/>
            <person name="Ardell D.H."/>
            <person name="Arguello R."/>
            <person name="Artieri C.G."/>
            <person name="Barbash D.A."/>
            <person name="Barker D."/>
            <person name="Barsanti P."/>
            <person name="Batterham P."/>
            <person name="Batzoglou S."/>
            <person name="Begun D."/>
            <person name="Bhutkar A."/>
            <person name="Blanco E."/>
            <person name="Bosak S.A."/>
            <person name="Bradley R.K."/>
            <person name="Brand A.D."/>
            <person name="Brent M.R."/>
            <person name="Brooks A.N."/>
            <person name="Brown R.H."/>
            <person name="Butlin R.K."/>
            <person name="Caggese C."/>
            <person name="Calvi B.R."/>
            <person name="Bernardo de Carvalho A."/>
            <person name="Caspi A."/>
            <person name="Castrezana S."/>
            <person name="Celniker S.E."/>
            <person name="Chang J.L."/>
            <person name="Chapple C."/>
            <person name="Chatterji S."/>
            <person name="Chinwalla A."/>
            <person name="Civetta A."/>
            <person name="Clifton S.W."/>
            <person name="Comeron J.M."/>
            <person name="Costello J.C."/>
            <person name="Coyne J.A."/>
            <person name="Daub J."/>
            <person name="David R.G."/>
            <person name="Delcher A.L."/>
            <person name="Delehaunty K."/>
            <person name="Do C.B."/>
            <person name="Ebling H."/>
            <person name="Edwards K."/>
            <person name="Eickbush T."/>
            <person name="Evans J.D."/>
            <person name="Filipski A."/>
            <person name="Findeiss S."/>
            <person name="Freyhult E."/>
            <person name="Fulton L."/>
            <person name="Fulton R."/>
            <person name="Garcia A.C."/>
            <person name="Gardiner A."/>
            <person name="Garfield D.A."/>
            <person name="Garvin B.E."/>
            <person name="Gibson G."/>
            <person name="Gilbert D."/>
            <person name="Gnerre S."/>
            <person name="Godfrey J."/>
            <person name="Good R."/>
            <person name="Gotea V."/>
            <person name="Gravely B."/>
            <person name="Greenberg A.J."/>
            <person name="Griffiths-Jones S."/>
            <person name="Gross S."/>
            <person name="Guigo R."/>
            <person name="Gustafson E.A."/>
            <person name="Haerty W."/>
            <person name="Hahn M.W."/>
            <person name="Halligan D.L."/>
            <person name="Halpern A.L."/>
            <person name="Halter G.M."/>
            <person name="Han M.V."/>
            <person name="Heger A."/>
            <person name="Hillier L."/>
            <person name="Hinrichs A.S."/>
            <person name="Holmes I."/>
            <person name="Hoskins R.A."/>
            <person name="Hubisz M.J."/>
            <person name="Hultmark D."/>
            <person name="Huntley M.A."/>
            <person name="Jaffe D.B."/>
            <person name="Jagadeeshan S."/>
            <person name="Jeck W.R."/>
            <person name="Johnson J."/>
            <person name="Jones C.D."/>
            <person name="Jordan W.C."/>
            <person name="Karpen G.H."/>
            <person name="Kataoka E."/>
            <person name="Keightley P.D."/>
            <person name="Kheradpour P."/>
            <person name="Kirkness E.F."/>
            <person name="Koerich L.B."/>
            <person name="Kristiansen K."/>
            <person name="Kudrna D."/>
            <person name="Kulathinal R.J."/>
            <person name="Kumar S."/>
            <person name="Kwok R."/>
            <person name="Lander E."/>
            <person name="Langley C.H."/>
            <person name="Lapoint R."/>
            <person name="Lazzaro B.P."/>
            <person name="Lee S.J."/>
            <person name="Levesque L."/>
            <person name="Li R."/>
            <person name="Lin C.F."/>
            <person name="Lin M.F."/>
            <person name="Lindblad-Toh K."/>
            <person name="Llopart A."/>
            <person name="Long M."/>
            <person name="Low L."/>
            <person name="Lozovsky E."/>
            <person name="Lu J."/>
            <person name="Luo M."/>
            <person name="Machado C.A."/>
            <person name="Makalowski W."/>
            <person name="Marzo M."/>
            <person name="Matsuda M."/>
            <person name="Matzkin L."/>
            <person name="McAllister B."/>
            <person name="McBride C.S."/>
            <person name="McKernan B."/>
            <person name="McKernan K."/>
            <person name="Mendez-Lago M."/>
            <person name="Minx P."/>
            <person name="Mollenhauer M.U."/>
            <person name="Montooth K."/>
            <person name="Mount S.M."/>
            <person name="Mu X."/>
            <person name="Myers E."/>
            <person name="Negre B."/>
            <person name="Newfeld S."/>
            <person name="Nielsen R."/>
            <person name="Noor M.A."/>
            <person name="O'Grady P."/>
            <person name="Pachter L."/>
            <person name="Papaceit M."/>
            <person name="Parisi M.J."/>
            <person name="Parisi M."/>
            <person name="Parts L."/>
            <person name="Pedersen J.S."/>
            <person name="Pesole G."/>
            <person name="Phillippy A.M."/>
            <person name="Ponting C.P."/>
            <person name="Pop M."/>
            <person name="Porcelli D."/>
            <person name="Powell J.R."/>
            <person name="Prohaska S."/>
            <person name="Pruitt K."/>
            <person name="Puig M."/>
            <person name="Quesneville H."/>
            <person name="Ram K.R."/>
            <person name="Rand D."/>
            <person name="Rasmussen M.D."/>
            <person name="Reed L.K."/>
            <person name="Reenan R."/>
            <person name="Reily A."/>
            <person name="Remington K.A."/>
            <person name="Rieger T.T."/>
            <person name="Ritchie M.G."/>
            <person name="Robin C."/>
            <person name="Rogers Y.H."/>
            <person name="Rohde C."/>
            <person name="Rozas J."/>
            <person name="Rubenfield M.J."/>
            <person name="Ruiz A."/>
            <person name="Russo S."/>
            <person name="Salzberg S.L."/>
            <person name="Sanchez-Gracia A."/>
            <person name="Saranga D.J."/>
            <person name="Sato H."/>
            <person name="Schaeffer S.W."/>
            <person name="Schatz M.C."/>
            <person name="Schlenke T."/>
            <person name="Schwartz R."/>
            <person name="Segarra C."/>
            <person name="Singh R.S."/>
            <person name="Sirot L."/>
            <person name="Sirota M."/>
            <person name="Sisneros N.B."/>
            <person name="Smith C.D."/>
            <person name="Smith T.F."/>
            <person name="Spieth J."/>
            <person name="Stage D.E."/>
            <person name="Stark A."/>
            <person name="Stephan W."/>
            <person name="Strausberg R.L."/>
            <person name="Strempel S."/>
            <person name="Sturgill D."/>
            <person name="Sutton G."/>
            <person name="Sutton G.G."/>
            <person name="Tao W."/>
            <person name="Teichmann S."/>
            <person name="Tobari Y.N."/>
            <person name="Tomimura Y."/>
            <person name="Tsolas J.M."/>
            <person name="Valente V.L."/>
            <person name="Venter E."/>
            <person name="Venter J.C."/>
            <person name="Vicario S."/>
            <person name="Vieira F.G."/>
            <person name="Vilella A.J."/>
            <person name="Villasante A."/>
            <person name="Walenz B."/>
            <person name="Wang J."/>
            <person name="Wasserman M."/>
            <person name="Watts T."/>
            <person name="Wilson D."/>
            <person name="Wilson R.K."/>
            <person name="Wing R.A."/>
            <person name="Wolfner M.F."/>
            <person name="Wong A."/>
            <person name="Wong G.K."/>
            <person name="Wu C.I."/>
            <person name="Wu G."/>
            <person name="Yamamoto D."/>
            <person name="Yang H.P."/>
            <person name="Yang S.P."/>
            <person name="Yorke J.A."/>
            <person name="Yoshida K."/>
            <person name="Zdobnov E."/>
            <person name="Zhang P."/>
            <person name="Zhang Y."/>
            <person name="Zimin A.V."/>
            <person name="Baldwin J."/>
            <person name="Abdouelleil A."/>
            <person name="Abdulkadir J."/>
            <person name="Abebe A."/>
            <person name="Abera B."/>
            <person name="Abreu J."/>
            <person name="Acer S.C."/>
            <person name="Aftuck L."/>
            <person name="Alexander A."/>
            <person name="An P."/>
            <person name="Anderson E."/>
            <person name="Anderson S."/>
            <person name="Arachi H."/>
            <person name="Azer M."/>
            <person name="Bachantsang P."/>
            <person name="Barry A."/>
            <person name="Bayul T."/>
            <person name="Berlin A."/>
            <person name="Bessette D."/>
            <person name="Bloom T."/>
            <person name="Blye J."/>
            <person name="Boguslavskiy L."/>
            <person name="Bonnet C."/>
            <person name="Boukhgalter B."/>
            <person name="Bourzgui I."/>
            <person name="Brown A."/>
            <person name="Cahill P."/>
            <person name="Channer S."/>
            <person name="Cheshatsang Y."/>
            <person name="Chuda L."/>
            <person name="Citroen M."/>
            <person name="Collymore A."/>
            <person name="Cooke P."/>
            <person name="Costello M."/>
            <person name="D'Aco K."/>
            <person name="Daza R."/>
            <person name="De Haan G."/>
            <person name="DeGray S."/>
            <person name="DeMaso C."/>
            <person name="Dhargay N."/>
            <person name="Dooley K."/>
            <person name="Dooley E."/>
            <person name="Doricent M."/>
            <person name="Dorje P."/>
            <person name="Dorjee K."/>
            <person name="Dupes A."/>
            <person name="Elong R."/>
            <person name="Falk J."/>
            <person name="Farina A."/>
            <person name="Faro S."/>
            <person name="Ferguson D."/>
            <person name="Fisher S."/>
            <person name="Foley C.D."/>
            <person name="Franke A."/>
            <person name="Friedrich D."/>
            <person name="Gadbois L."/>
            <person name="Gearin G."/>
            <person name="Gearin C.R."/>
            <person name="Giannoukos G."/>
            <person name="Goode T."/>
            <person name="Graham J."/>
            <person name="Grandbois E."/>
            <person name="Grewal S."/>
            <person name="Gyaltsen K."/>
            <person name="Hafez N."/>
            <person name="Hagos B."/>
            <person name="Hall J."/>
            <person name="Henson C."/>
            <person name="Hollinger A."/>
            <person name="Honan T."/>
            <person name="Huard M.D."/>
            <person name="Hughes L."/>
            <person name="Hurhula B."/>
            <person name="Husby M.E."/>
            <person name="Kamat A."/>
            <person name="Kanga B."/>
            <person name="Kashin S."/>
            <person name="Khazanovich D."/>
            <person name="Kisner P."/>
            <person name="Lance K."/>
            <person name="Lara M."/>
            <person name="Lee W."/>
            <person name="Lennon N."/>
            <person name="Letendre F."/>
            <person name="LeVine R."/>
            <person name="Lipovsky A."/>
            <person name="Liu X."/>
            <person name="Liu J."/>
            <person name="Liu S."/>
            <person name="Lokyitsang T."/>
            <person name="Lokyitsang Y."/>
            <person name="Lubonja R."/>
            <person name="Lui A."/>
            <person name="MacDonald P."/>
            <person name="Magnisalis V."/>
            <person name="Maru K."/>
            <person name="Matthews C."/>
            <person name="McCusker W."/>
            <person name="McDonough S."/>
            <person name="Mehta T."/>
            <person name="Meldrim J."/>
            <person name="Meneus L."/>
            <person name="Mihai O."/>
            <person name="Mihalev A."/>
            <person name="Mihova T."/>
            <person name="Mittelman R."/>
            <person name="Mlenga V."/>
            <person name="Montmayeur A."/>
            <person name="Mulrain L."/>
            <person name="Navidi A."/>
            <person name="Naylor J."/>
            <person name="Negash T."/>
            <person name="Nguyen T."/>
            <person name="Nguyen N."/>
            <person name="Nicol R."/>
            <person name="Norbu C."/>
            <person name="Norbu N."/>
            <person name="Novod N."/>
            <person name="O'Neill B."/>
            <person name="Osman S."/>
            <person name="Markiewicz E."/>
            <person name="Oyono O.L."/>
            <person name="Patti C."/>
            <person name="Phunkhang P."/>
            <person name="Pierre F."/>
            <person name="Priest M."/>
            <person name="Raghuraman S."/>
            <person name="Rege F."/>
            <person name="Reyes R."/>
            <person name="Rise C."/>
            <person name="Rogov P."/>
            <person name="Ross K."/>
            <person name="Ryan E."/>
            <person name="Settipalli S."/>
            <person name="Shea T."/>
            <person name="Sherpa N."/>
            <person name="Shi L."/>
            <person name="Shih D."/>
            <person name="Sparrow T."/>
            <person name="Spaulding J."/>
            <person name="Stalker J."/>
            <person name="Stange-Thomann N."/>
            <person name="Stavropoulos S."/>
            <person name="Stone C."/>
            <person name="Strader C."/>
            <person name="Tesfaye S."/>
            <person name="Thomson T."/>
            <person name="Thoulutsang Y."/>
            <person name="Thoulutsang D."/>
            <person name="Topham K."/>
            <person name="Topping I."/>
            <person name="Tsamla T."/>
            <person name="Vassiliev H."/>
            <person name="Vo A."/>
            <person name="Wangchuk T."/>
            <person name="Wangdi T."/>
            <person name="Weiand M."/>
            <person name="Wilkinson J."/>
            <person name="Wilson A."/>
            <person name="Yadav S."/>
            <person name="Young G."/>
            <person name="Yu Q."/>
            <person name="Zembek L."/>
            <person name="Zhong D."/>
            <person name="Zimmer A."/>
            <person name="Zwirko Z."/>
            <person name="Jaffe D.B."/>
            <person name="Alvarez P."/>
            <person name="Brockman W."/>
            <person name="Butler J."/>
            <person name="Chin C."/>
            <person name="Gnerre S."/>
            <person name="Grabherr M."/>
            <person name="Kleber M."/>
            <person name="Mauceli E."/>
            <person name="MacCallum I."/>
        </authorList>
    </citation>
    <scope>NUCLEOTIDE SEQUENCE [LARGE SCALE GENOMIC DNA]</scope>
    <source>
        <strain evidence="10">Tucson 15287-2541.00</strain>
    </source>
</reference>
<dbReference type="Pfam" id="PF03133">
    <property type="entry name" value="TTL"/>
    <property type="match status" value="1"/>
</dbReference>
<dbReference type="GO" id="GO:0070740">
    <property type="term" value="F:tubulin-glutamic acid ligase activity"/>
    <property type="evidence" value="ECO:0007669"/>
    <property type="project" value="TreeGrafter"/>
</dbReference>
<feature type="region of interest" description="Disordered" evidence="8">
    <location>
        <begin position="165"/>
        <end position="195"/>
    </location>
</feature>
<dbReference type="GO" id="GO:0005874">
    <property type="term" value="C:microtubule"/>
    <property type="evidence" value="ECO:0007669"/>
    <property type="project" value="UniProtKB-KW"/>
</dbReference>
<keyword evidence="3" id="KW-0493">Microtubule</keyword>
<keyword evidence="4" id="KW-0547">Nucleotide-binding</keyword>
<proteinExistence type="inferred from homology"/>
<organism evidence="10">
    <name type="scientific">Drosophila grimshawi</name>
    <name type="common">Hawaiian fruit fly</name>
    <name type="synonym">Idiomyia grimshawi</name>
    <dbReference type="NCBI Taxonomy" id="7222"/>
    <lineage>
        <taxon>Eukaryota</taxon>
        <taxon>Metazoa</taxon>
        <taxon>Ecdysozoa</taxon>
        <taxon>Arthropoda</taxon>
        <taxon>Hexapoda</taxon>
        <taxon>Insecta</taxon>
        <taxon>Pterygota</taxon>
        <taxon>Neoptera</taxon>
        <taxon>Endopterygota</taxon>
        <taxon>Diptera</taxon>
        <taxon>Brachycera</taxon>
        <taxon>Muscomorpha</taxon>
        <taxon>Ephydroidea</taxon>
        <taxon>Drosophilidae</taxon>
        <taxon>Drosophila</taxon>
        <taxon>Hawaiian Drosophila</taxon>
    </lineage>
</organism>
<dbReference type="OrthoDB" id="2016263at2759"/>
<dbReference type="Gene3D" id="3.30.470.20">
    <property type="entry name" value="ATP-grasp fold, B domain"/>
    <property type="match status" value="1"/>
</dbReference>
<evidence type="ECO:0000256" key="3">
    <source>
        <dbReference type="ARBA" id="ARBA00022701"/>
    </source>
</evidence>
<dbReference type="EMBL" id="CH916369">
    <property type="protein sequence ID" value="EDV93881.1"/>
    <property type="molecule type" value="Genomic_DNA"/>
</dbReference>
<protein>
    <recommendedName>
        <fullName evidence="6">Tubulin--tyrosine ligase-like protein 5</fullName>
    </recommendedName>
</protein>
<keyword evidence="2" id="KW-0436">Ligase</keyword>
<dbReference type="AlphaFoldDB" id="B4JHP2"/>
<gene>
    <name evidence="9" type="primary">Dgri\GH18049</name>
    <name evidence="9" type="ORF">Dgri_GH18049</name>
</gene>
<dbReference type="HOGENOM" id="CLU_006704_0_0_1"/>
<feature type="region of interest" description="Disordered" evidence="8">
    <location>
        <begin position="63"/>
        <end position="92"/>
    </location>
</feature>
<keyword evidence="10" id="KW-1185">Reference proteome</keyword>
<dbReference type="Proteomes" id="UP000001070">
    <property type="component" value="Unassembled WGS sequence"/>
</dbReference>
<sequence length="921" mass="104595">MPASSLCDAHINSSDKSLNLDDWVTSGKLGSREAVLVFRTNILNPKTRKMLLETTHVQVDRKKGDGQACSTPNEMGPKGDLSPTIGKTPQNNPTHGKLYVSVNKLTKFNNVDNFATKSHDSFSSCEEVSSDGDETQYNESKSRAKHHKNNNLFMAEIEDNLAKESGHDSITASQSNLGINTSEEDQEEASSEEDNECGINMPAHQLQITYKFIQTETKLLRKIFNVHGLTEVQGESNFNLLWTGVHMKLDTLRNLSLYQRVNHFPRSYELTRKDRLYKNIERMQHLRGMKHFDIVPQSFILPLESRDLIFAHNKHRGPWIVKPAASSRGRGIFIVNSPDQIPQDEQVLVSKYIVDPLCIDGHKCDLRVYVLVTSFDPLIIYLYEEGIVRLATVRYDRNADNLWNPCMHLCNYSINKYHSDYIRSSDAHDEDVGHKWTLSALLRHLKLQGCDTHLLMLNIEDVIIKAVLACAQTIISACRMFVPNVNNCFELYGFDILIDNTLKPWLLEVNLSPSMGVDSPLDTKVKACLVTDLLTCVGIPALSPEMRSHYDSKTTRLRSSSCQRQTDTTESNTSTHRSTKIKKKSLGLAPLTQEDQRILRSARLQYTRRGGFVRVFPTDDSMQRYGHFLDSANGIPISTPTVQGQTFQTLVTQHNYNQMLHSNLYCPGSRCIKDDNCQESRIRQYERALETDSEIPFLKKQIVEKCEEEGRRLRKQMLKKIGSGSTLTHFQARQTFCLYLESVLRRLTQEPKDSHEKIILKFLNKYGGGVKPPILFRNTQNVSKARSAMVAKLLGDFLEIYKRDTESYVDSFDHFGMIPTSAYSLFLMHAQESDLEAVLTHHTNITGIMPFLYNRIGFSVPPTPPIPSGLHGFLRALPAMVSTSGVVRDVSKYDGYFKNCDKNYENVQDISLRSRSTRGSK</sequence>
<dbReference type="OMA" id="WITSGKM"/>
<evidence type="ECO:0000313" key="10">
    <source>
        <dbReference type="Proteomes" id="UP000001070"/>
    </source>
</evidence>
<dbReference type="KEGG" id="dgr:6563362"/>
<dbReference type="GO" id="GO:0015631">
    <property type="term" value="F:tubulin binding"/>
    <property type="evidence" value="ECO:0007669"/>
    <property type="project" value="TreeGrafter"/>
</dbReference>
<feature type="compositionally biased region" description="Acidic residues" evidence="8">
    <location>
        <begin position="182"/>
        <end position="195"/>
    </location>
</feature>
<dbReference type="STRING" id="7222.B4JHP2"/>